<dbReference type="EMBL" id="FOZW01000009">
    <property type="protein sequence ID" value="SFT07445.1"/>
    <property type="molecule type" value="Genomic_DNA"/>
</dbReference>
<feature type="transmembrane region" description="Helical" evidence="1">
    <location>
        <begin position="121"/>
        <end position="139"/>
    </location>
</feature>
<keyword evidence="1" id="KW-1133">Transmembrane helix</keyword>
<dbReference type="PANTHER" id="PTHR11803:SF44">
    <property type="entry name" value="RUTC FAMILY PROTEIN YJGH"/>
    <property type="match status" value="1"/>
</dbReference>
<name>A0A1I6V190_9RHOB</name>
<sequence length="151" mass="16168">MFEGYRAAFEKYGFSPAVKSRGFLFISGQVGARPDGSAPEDVAGQSEWALKRIKELLRIAGLDLSDLVDVTSYHVDIEETLSDFMEVKQRFIKSPFPAWSIGAWLGGATIAAGLGLASPNWAGALLSLSSLGLAIIAWATNERGYGVAVVE</sequence>
<dbReference type="SUPFAM" id="SSF55298">
    <property type="entry name" value="YjgF-like"/>
    <property type="match status" value="1"/>
</dbReference>
<dbReference type="AlphaFoldDB" id="A0A1I6V190"/>
<dbReference type="Gene3D" id="3.30.1330.40">
    <property type="entry name" value="RutC-like"/>
    <property type="match status" value="1"/>
</dbReference>
<dbReference type="InterPro" id="IPR035959">
    <property type="entry name" value="RutC-like_sf"/>
</dbReference>
<dbReference type="GO" id="GO:0019239">
    <property type="term" value="F:deaminase activity"/>
    <property type="evidence" value="ECO:0007669"/>
    <property type="project" value="TreeGrafter"/>
</dbReference>
<organism evidence="2 3">
    <name type="scientific">Alloyangia pacifica</name>
    <dbReference type="NCBI Taxonomy" id="311180"/>
    <lineage>
        <taxon>Bacteria</taxon>
        <taxon>Pseudomonadati</taxon>
        <taxon>Pseudomonadota</taxon>
        <taxon>Alphaproteobacteria</taxon>
        <taxon>Rhodobacterales</taxon>
        <taxon>Roseobacteraceae</taxon>
        <taxon>Alloyangia</taxon>
    </lineage>
</organism>
<keyword evidence="1" id="KW-0472">Membrane</keyword>
<keyword evidence="1" id="KW-0812">Transmembrane</keyword>
<dbReference type="STRING" id="311180.SAMN04488050_109210"/>
<evidence type="ECO:0000313" key="3">
    <source>
        <dbReference type="Proteomes" id="UP000199392"/>
    </source>
</evidence>
<dbReference type="InterPro" id="IPR006175">
    <property type="entry name" value="YjgF/YER057c/UK114"/>
</dbReference>
<accession>A0A1I6V190</accession>
<gene>
    <name evidence="2" type="ORF">SAMN04488050_109210</name>
</gene>
<dbReference type="Pfam" id="PF01042">
    <property type="entry name" value="Ribonuc_L-PSP"/>
    <property type="match status" value="1"/>
</dbReference>
<feature type="transmembrane region" description="Helical" evidence="1">
    <location>
        <begin position="96"/>
        <end position="115"/>
    </location>
</feature>
<evidence type="ECO:0000256" key="1">
    <source>
        <dbReference type="SAM" id="Phobius"/>
    </source>
</evidence>
<dbReference type="Proteomes" id="UP000199392">
    <property type="component" value="Unassembled WGS sequence"/>
</dbReference>
<evidence type="ECO:0000313" key="2">
    <source>
        <dbReference type="EMBL" id="SFT07445.1"/>
    </source>
</evidence>
<dbReference type="OrthoDB" id="9809792at2"/>
<proteinExistence type="predicted"/>
<keyword evidence="3" id="KW-1185">Reference proteome</keyword>
<dbReference type="PANTHER" id="PTHR11803">
    <property type="entry name" value="2-IMINOBUTANOATE/2-IMINOPROPANOATE DEAMINASE RIDA"/>
    <property type="match status" value="1"/>
</dbReference>
<dbReference type="GO" id="GO:0005829">
    <property type="term" value="C:cytosol"/>
    <property type="evidence" value="ECO:0007669"/>
    <property type="project" value="TreeGrafter"/>
</dbReference>
<reference evidence="3" key="1">
    <citation type="submission" date="2016-10" db="EMBL/GenBank/DDBJ databases">
        <authorList>
            <person name="Varghese N."/>
            <person name="Submissions S."/>
        </authorList>
    </citation>
    <scope>NUCLEOTIDE SEQUENCE [LARGE SCALE GENOMIC DNA]</scope>
    <source>
        <strain evidence="3">DSM 26894</strain>
    </source>
</reference>
<protein>
    <submittedName>
        <fullName evidence="2">Endoribonuclease L-PSP</fullName>
    </submittedName>
</protein>